<evidence type="ECO:0000256" key="2">
    <source>
        <dbReference type="ARBA" id="ARBA00022555"/>
    </source>
</evidence>
<dbReference type="Gene3D" id="3.20.20.70">
    <property type="entry name" value="Aldolase class I"/>
    <property type="match status" value="1"/>
</dbReference>
<dbReference type="InterPro" id="IPR004653">
    <property type="entry name" value="DusA"/>
</dbReference>
<organism evidence="10 11">
    <name type="scientific">Polarella glacialis</name>
    <name type="common">Dinoflagellate</name>
    <dbReference type="NCBI Taxonomy" id="89957"/>
    <lineage>
        <taxon>Eukaryota</taxon>
        <taxon>Sar</taxon>
        <taxon>Alveolata</taxon>
        <taxon>Dinophyceae</taxon>
        <taxon>Suessiales</taxon>
        <taxon>Suessiaceae</taxon>
        <taxon>Polarella</taxon>
    </lineage>
</organism>
<dbReference type="Pfam" id="PF01207">
    <property type="entry name" value="Dus"/>
    <property type="match status" value="1"/>
</dbReference>
<protein>
    <recommendedName>
        <fullName evidence="9">DUS-like FMN-binding domain-containing protein</fullName>
    </recommendedName>
</protein>
<sequence>MAPALDTPGGGLDVTFCDPSVDGLQALQRRPLMQIAPMLDVSYEDFRQFMRILIRRSQIWTEMIVANSLLSSQKECRALSGFLDFAGHEHPIVCQLGGSDPSILAEAAKLVEQWGYDEVNLNVGCPSDRVAGKGEFGASLMKRPEHVRECVRAMSRAVQIPVTVKTRLGVDEFDSQEFTQTFVSTVAQGGCKHFIMHARKAWLSGLSPAQNRSIPPLQHGRVAALCRSFPDLDVSINGGICTKEHASGILLSAPRNLLGVMVGRAACSNPCMLWDVDRCLYGDAENPLVTATRRSIADAYANYLEEAHPPVDEVATKMCCQTHLALKPILGLLSGKPGHRNFRQTMELLQKDRASRNLGPAELLRRTIQVLDQEPKSRAALDEILPFAGEPDQLDSDLTALLGRDAGSRPDCLDSESPSCAPLLGEQLSSVDDASCEKAVMRKEVGDTMNKFRDFLYSENLSWRHLSSPRAPLYDNVRRHLL</sequence>
<evidence type="ECO:0000256" key="6">
    <source>
        <dbReference type="ARBA" id="ARBA00022857"/>
    </source>
</evidence>
<dbReference type="EMBL" id="CAJNNW010000947">
    <property type="protein sequence ID" value="CAE8632958.1"/>
    <property type="molecule type" value="Genomic_DNA"/>
</dbReference>
<name>A0A813H5P9_POLGL</name>
<dbReference type="SUPFAM" id="SSF51395">
    <property type="entry name" value="FMN-linked oxidoreductases"/>
    <property type="match status" value="1"/>
</dbReference>
<evidence type="ECO:0000256" key="3">
    <source>
        <dbReference type="ARBA" id="ARBA00022630"/>
    </source>
</evidence>
<evidence type="ECO:0000313" key="11">
    <source>
        <dbReference type="Proteomes" id="UP000626109"/>
    </source>
</evidence>
<dbReference type="GO" id="GO:0050660">
    <property type="term" value="F:flavin adenine dinucleotide binding"/>
    <property type="evidence" value="ECO:0007669"/>
    <property type="project" value="InterPro"/>
</dbReference>
<dbReference type="AlphaFoldDB" id="A0A813H5P9"/>
<gene>
    <name evidence="10" type="ORF">PGLA2088_LOCUS1234</name>
</gene>
<dbReference type="InterPro" id="IPR018517">
    <property type="entry name" value="tRNA_hU_synthase_CS"/>
</dbReference>
<dbReference type="GO" id="GO:0017150">
    <property type="term" value="F:tRNA dihydrouridine synthase activity"/>
    <property type="evidence" value="ECO:0007669"/>
    <property type="project" value="InterPro"/>
</dbReference>
<keyword evidence="4" id="KW-0288">FMN</keyword>
<dbReference type="PANTHER" id="PTHR42907:SF1">
    <property type="entry name" value="FMN-LINKED OXIDOREDUCTASES SUPERFAMILY PROTEIN"/>
    <property type="match status" value="1"/>
</dbReference>
<proteinExistence type="predicted"/>
<dbReference type="PANTHER" id="PTHR42907">
    <property type="entry name" value="FMN-LINKED OXIDOREDUCTASES SUPERFAMILY PROTEIN"/>
    <property type="match status" value="1"/>
</dbReference>
<reference evidence="10" key="1">
    <citation type="submission" date="2021-02" db="EMBL/GenBank/DDBJ databases">
        <authorList>
            <person name="Dougan E. K."/>
            <person name="Rhodes N."/>
            <person name="Thang M."/>
            <person name="Chan C."/>
        </authorList>
    </citation>
    <scope>NUCLEOTIDE SEQUENCE</scope>
</reference>
<evidence type="ECO:0000259" key="9">
    <source>
        <dbReference type="Pfam" id="PF01207"/>
    </source>
</evidence>
<keyword evidence="8" id="KW-0560">Oxidoreductase</keyword>
<evidence type="ECO:0000256" key="4">
    <source>
        <dbReference type="ARBA" id="ARBA00022643"/>
    </source>
</evidence>
<dbReference type="GO" id="GO:0000049">
    <property type="term" value="F:tRNA binding"/>
    <property type="evidence" value="ECO:0007669"/>
    <property type="project" value="UniProtKB-KW"/>
</dbReference>
<keyword evidence="7" id="KW-0694">RNA-binding</keyword>
<keyword evidence="2" id="KW-0820">tRNA-binding</keyword>
<keyword evidence="3" id="KW-0285">Flavoprotein</keyword>
<feature type="domain" description="DUS-like FMN-binding" evidence="9">
    <location>
        <begin position="35"/>
        <end position="351"/>
    </location>
</feature>
<feature type="non-terminal residue" evidence="10">
    <location>
        <position position="482"/>
    </location>
</feature>
<accession>A0A813H5P9</accession>
<evidence type="ECO:0000313" key="10">
    <source>
        <dbReference type="EMBL" id="CAE8632958.1"/>
    </source>
</evidence>
<keyword evidence="6" id="KW-0521">NADP</keyword>
<evidence type="ECO:0000256" key="5">
    <source>
        <dbReference type="ARBA" id="ARBA00022694"/>
    </source>
</evidence>
<evidence type="ECO:0000256" key="1">
    <source>
        <dbReference type="ARBA" id="ARBA00001917"/>
    </source>
</evidence>
<dbReference type="CDD" id="cd02801">
    <property type="entry name" value="DUS_like_FMN"/>
    <property type="match status" value="1"/>
</dbReference>
<keyword evidence="5" id="KW-0819">tRNA processing</keyword>
<dbReference type="InterPro" id="IPR035587">
    <property type="entry name" value="DUS-like_FMN-bd"/>
</dbReference>
<dbReference type="Proteomes" id="UP000626109">
    <property type="component" value="Unassembled WGS sequence"/>
</dbReference>
<dbReference type="NCBIfam" id="NF008774">
    <property type="entry name" value="PRK11815.1"/>
    <property type="match status" value="1"/>
</dbReference>
<dbReference type="PROSITE" id="PS01136">
    <property type="entry name" value="UPF0034"/>
    <property type="match status" value="1"/>
</dbReference>
<evidence type="ECO:0000256" key="7">
    <source>
        <dbReference type="ARBA" id="ARBA00022884"/>
    </source>
</evidence>
<evidence type="ECO:0000256" key="8">
    <source>
        <dbReference type="ARBA" id="ARBA00023002"/>
    </source>
</evidence>
<comment type="caution">
    <text evidence="10">The sequence shown here is derived from an EMBL/GenBank/DDBJ whole genome shotgun (WGS) entry which is preliminary data.</text>
</comment>
<dbReference type="InterPro" id="IPR013785">
    <property type="entry name" value="Aldolase_TIM"/>
</dbReference>
<comment type="cofactor">
    <cofactor evidence="1">
        <name>FMN</name>
        <dbReference type="ChEBI" id="CHEBI:58210"/>
    </cofactor>
</comment>